<comment type="caution">
    <text evidence="7">The sequence shown here is derived from an EMBL/GenBank/DDBJ whole genome shotgun (WGS) entry which is preliminary data.</text>
</comment>
<sequence length="259" mass="28815">MEPGSREPGAVEQRALRTPSPLLLRRERVRWGVAVDVARRIRQLTYPMDARILLALTPDLKPLASPLVSPPLRPSPRLASPAPKLAAALPLPPRPIMADAPADDQLLGVTWEDGLWLQNFPLNRETVLDYFSNSQFYDRTCINEQVKMQRNLTPAQAAEVARKMHGVEYQLHHVQEVPPANGSTAHSLYVIVKVERPKPAAAGGKEVARRAYYVLDGVVYEAPTAESVLRARLRRLSWLLESAFAEVCPKVEETAPPSM</sequence>
<evidence type="ECO:0000256" key="5">
    <source>
        <dbReference type="ARBA" id="ARBA00023242"/>
    </source>
</evidence>
<name>A0AB34IAS3_PRYPA</name>
<protein>
    <recommendedName>
        <fullName evidence="6">Mediator of RNA polymerase II transcription subunit 6</fullName>
    </recommendedName>
    <alternativeName>
        <fullName evidence="6">Mediator complex subunit 6</fullName>
    </alternativeName>
</protein>
<keyword evidence="4 6" id="KW-0804">Transcription</keyword>
<accession>A0AB34IAS3</accession>
<evidence type="ECO:0000313" key="7">
    <source>
        <dbReference type="EMBL" id="KAL1495791.1"/>
    </source>
</evidence>
<dbReference type="AlphaFoldDB" id="A0AB34IAS3"/>
<dbReference type="InterPro" id="IPR038566">
    <property type="entry name" value="Mediator_Med6_sf"/>
</dbReference>
<dbReference type="Gene3D" id="3.10.450.580">
    <property type="entry name" value="Mediator complex, subunit Med6"/>
    <property type="match status" value="1"/>
</dbReference>
<gene>
    <name evidence="6" type="primary">MED6</name>
    <name evidence="7" type="ORF">AB1Y20_016652</name>
</gene>
<keyword evidence="6" id="KW-0010">Activator</keyword>
<proteinExistence type="inferred from homology"/>
<comment type="function">
    <text evidence="6">Component of the Mediator complex, a coactivator involved in the regulated transcription of nearly all RNA polymerase II-dependent genes. Mediator functions as a bridge to convey information from gene-specific regulatory proteins to the basal RNA polymerase II transcription machinery. Mediator is recruited to promoters by direct interactions with regulatory proteins and serves as a scaffold for the assembly of a functional preinitiation complex with RNA polymerase II and the general transcription factors.</text>
</comment>
<dbReference type="GO" id="GO:0016592">
    <property type="term" value="C:mediator complex"/>
    <property type="evidence" value="ECO:0007669"/>
    <property type="project" value="InterPro"/>
</dbReference>
<organism evidence="7 8">
    <name type="scientific">Prymnesium parvum</name>
    <name type="common">Toxic golden alga</name>
    <dbReference type="NCBI Taxonomy" id="97485"/>
    <lineage>
        <taxon>Eukaryota</taxon>
        <taxon>Haptista</taxon>
        <taxon>Haptophyta</taxon>
        <taxon>Prymnesiophyceae</taxon>
        <taxon>Prymnesiales</taxon>
        <taxon>Prymnesiaceae</taxon>
        <taxon>Prymnesium</taxon>
    </lineage>
</organism>
<comment type="subcellular location">
    <subcellularLocation>
        <location evidence="1 6">Nucleus</location>
    </subcellularLocation>
</comment>
<evidence type="ECO:0000313" key="8">
    <source>
        <dbReference type="Proteomes" id="UP001515480"/>
    </source>
</evidence>
<dbReference type="EMBL" id="JBGBPQ010000031">
    <property type="protein sequence ID" value="KAL1495791.1"/>
    <property type="molecule type" value="Genomic_DNA"/>
</dbReference>
<keyword evidence="8" id="KW-1185">Reference proteome</keyword>
<comment type="similarity">
    <text evidence="2 6">Belongs to the Mediator complex subunit 6 family.</text>
</comment>
<evidence type="ECO:0000256" key="2">
    <source>
        <dbReference type="ARBA" id="ARBA00007526"/>
    </source>
</evidence>
<keyword evidence="5 6" id="KW-0539">Nucleus</keyword>
<evidence type="ECO:0000256" key="6">
    <source>
        <dbReference type="RuleBase" id="RU364143"/>
    </source>
</evidence>
<evidence type="ECO:0000256" key="3">
    <source>
        <dbReference type="ARBA" id="ARBA00023015"/>
    </source>
</evidence>
<dbReference type="Pfam" id="PF04934">
    <property type="entry name" value="Med6"/>
    <property type="match status" value="1"/>
</dbReference>
<dbReference type="InterPro" id="IPR007018">
    <property type="entry name" value="Mediator_Med6"/>
</dbReference>
<dbReference type="GO" id="GO:0003712">
    <property type="term" value="F:transcription coregulator activity"/>
    <property type="evidence" value="ECO:0007669"/>
    <property type="project" value="InterPro"/>
</dbReference>
<dbReference type="PANTHER" id="PTHR13104">
    <property type="entry name" value="MED-6-RELATED"/>
    <property type="match status" value="1"/>
</dbReference>
<dbReference type="GO" id="GO:0006357">
    <property type="term" value="P:regulation of transcription by RNA polymerase II"/>
    <property type="evidence" value="ECO:0007669"/>
    <property type="project" value="InterPro"/>
</dbReference>
<reference evidence="7 8" key="1">
    <citation type="journal article" date="2024" name="Science">
        <title>Giant polyketide synthase enzymes in the biosynthesis of giant marine polyether toxins.</title>
        <authorList>
            <person name="Fallon T.R."/>
            <person name="Shende V.V."/>
            <person name="Wierzbicki I.H."/>
            <person name="Pendleton A.L."/>
            <person name="Watervoot N.F."/>
            <person name="Auber R.P."/>
            <person name="Gonzalez D.J."/>
            <person name="Wisecaver J.H."/>
            <person name="Moore B.S."/>
        </authorList>
    </citation>
    <scope>NUCLEOTIDE SEQUENCE [LARGE SCALE GENOMIC DNA]</scope>
    <source>
        <strain evidence="7 8">12B1</strain>
    </source>
</reference>
<evidence type="ECO:0000256" key="1">
    <source>
        <dbReference type="ARBA" id="ARBA00004123"/>
    </source>
</evidence>
<evidence type="ECO:0000256" key="4">
    <source>
        <dbReference type="ARBA" id="ARBA00023163"/>
    </source>
</evidence>
<dbReference type="Proteomes" id="UP001515480">
    <property type="component" value="Unassembled WGS sequence"/>
</dbReference>
<comment type="subunit">
    <text evidence="6">Component of the Mediator complex.</text>
</comment>
<keyword evidence="3 6" id="KW-0805">Transcription regulation</keyword>